<evidence type="ECO:0000256" key="6">
    <source>
        <dbReference type="ARBA" id="ARBA00023002"/>
    </source>
</evidence>
<name>A0AAW0SSC8_SCYPA</name>
<dbReference type="PANTHER" id="PTHR42940:SF3">
    <property type="entry name" value="ALCOHOL DEHYDROGENASE 1-RELATED"/>
    <property type="match status" value="1"/>
</dbReference>
<dbReference type="GO" id="GO:0005737">
    <property type="term" value="C:cytoplasm"/>
    <property type="evidence" value="ECO:0007669"/>
    <property type="project" value="TreeGrafter"/>
</dbReference>
<dbReference type="InterPro" id="IPR013149">
    <property type="entry name" value="ADH-like_C"/>
</dbReference>
<gene>
    <name evidence="10" type="ORF">O3P69_013945</name>
</gene>
<dbReference type="Pfam" id="PF00107">
    <property type="entry name" value="ADH_zinc_N"/>
    <property type="match status" value="1"/>
</dbReference>
<dbReference type="SUPFAM" id="SSF51735">
    <property type="entry name" value="NAD(P)-binding Rossmann-fold domains"/>
    <property type="match status" value="1"/>
</dbReference>
<keyword evidence="5" id="KW-0862">Zinc</keyword>
<dbReference type="Proteomes" id="UP001487740">
    <property type="component" value="Unassembled WGS sequence"/>
</dbReference>
<reference evidence="10 11" key="1">
    <citation type="submission" date="2023-03" db="EMBL/GenBank/DDBJ databases">
        <title>High-quality genome of Scylla paramamosain provides insights in environmental adaptation.</title>
        <authorList>
            <person name="Zhang L."/>
        </authorList>
    </citation>
    <scope>NUCLEOTIDE SEQUENCE [LARGE SCALE GENOMIC DNA]</scope>
    <source>
        <strain evidence="10">LZ_2023a</strain>
        <tissue evidence="10">Muscle</tissue>
    </source>
</reference>
<dbReference type="Gene3D" id="3.40.50.720">
    <property type="entry name" value="NAD(P)-binding Rossmann-like Domain"/>
    <property type="match status" value="1"/>
</dbReference>
<evidence type="ECO:0000256" key="1">
    <source>
        <dbReference type="ARBA" id="ARBA00001947"/>
    </source>
</evidence>
<evidence type="ECO:0000256" key="3">
    <source>
        <dbReference type="ARBA" id="ARBA00013190"/>
    </source>
</evidence>
<sequence>MSEENGTSDTCTPTHEQNPYGRSIVFLGRERSPAFVTESTRLPARLTPGQVLVKVELATICGSDLHTLNGTRTTSQPCVLGHEGSGLVIASAREGLREGQRVTWGVCASCNKCLHCSIGLENKCKTLQKCGHTVVSAAPLFGTYSTHVLCPPGTPVVPLPPALTPTLAAPINCALATMVNALSKVPPSPPLGQPGASVALVQGAGMLGLYASTLLKEAGFSKVFCVDVNRVRLTRVVDFGAIPVHPDQEEEVIPAGSVDVVFEVCGNKEVVSQGVRVLREGGTYVLVGLVCPSDAHLPVTALVLKCLTVVGVHNYTAKHLHQAVTFMERHHDRYPFASLVGLVYPLSDFRCAVEAARSGQFFRVGVNPQQ</sequence>
<evidence type="ECO:0000256" key="5">
    <source>
        <dbReference type="ARBA" id="ARBA00022833"/>
    </source>
</evidence>
<proteinExistence type="inferred from homology"/>
<evidence type="ECO:0000313" key="11">
    <source>
        <dbReference type="Proteomes" id="UP001487740"/>
    </source>
</evidence>
<dbReference type="PANTHER" id="PTHR42940">
    <property type="entry name" value="ALCOHOL DEHYDROGENASE 1-RELATED"/>
    <property type="match status" value="1"/>
</dbReference>
<keyword evidence="7" id="KW-0520">NAD</keyword>
<keyword evidence="4" id="KW-0479">Metal-binding</keyword>
<dbReference type="Gene3D" id="3.90.180.10">
    <property type="entry name" value="Medium-chain alcohol dehydrogenases, catalytic domain"/>
    <property type="match status" value="1"/>
</dbReference>
<accession>A0AAW0SSC8</accession>
<evidence type="ECO:0000259" key="8">
    <source>
        <dbReference type="Pfam" id="PF00107"/>
    </source>
</evidence>
<evidence type="ECO:0000256" key="2">
    <source>
        <dbReference type="ARBA" id="ARBA00008072"/>
    </source>
</evidence>
<evidence type="ECO:0000256" key="7">
    <source>
        <dbReference type="ARBA" id="ARBA00023027"/>
    </source>
</evidence>
<dbReference type="EC" id="1.1.1.1" evidence="3"/>
<dbReference type="InterPro" id="IPR013154">
    <property type="entry name" value="ADH-like_N"/>
</dbReference>
<comment type="caution">
    <text evidence="10">The sequence shown here is derived from an EMBL/GenBank/DDBJ whole genome shotgun (WGS) entry which is preliminary data.</text>
</comment>
<protein>
    <recommendedName>
        <fullName evidence="3">alcohol dehydrogenase</fullName>
        <ecNumber evidence="3">1.1.1.1</ecNumber>
    </recommendedName>
</protein>
<evidence type="ECO:0000256" key="4">
    <source>
        <dbReference type="ARBA" id="ARBA00022723"/>
    </source>
</evidence>
<dbReference type="EMBL" id="JARAKH010000047">
    <property type="protein sequence ID" value="KAK8377640.1"/>
    <property type="molecule type" value="Genomic_DNA"/>
</dbReference>
<dbReference type="EMBL" id="JARAKH010000047">
    <property type="protein sequence ID" value="KAK8377641.1"/>
    <property type="molecule type" value="Genomic_DNA"/>
</dbReference>
<dbReference type="InterPro" id="IPR036291">
    <property type="entry name" value="NAD(P)-bd_dom_sf"/>
</dbReference>
<dbReference type="InterPro" id="IPR011032">
    <property type="entry name" value="GroES-like_sf"/>
</dbReference>
<evidence type="ECO:0000313" key="10">
    <source>
        <dbReference type="EMBL" id="KAK8377640.1"/>
    </source>
</evidence>
<comment type="similarity">
    <text evidence="2">Belongs to the zinc-containing alcohol dehydrogenase family.</text>
</comment>
<dbReference type="EMBL" id="JARAKH010000047">
    <property type="protein sequence ID" value="KAK8377639.1"/>
    <property type="molecule type" value="Genomic_DNA"/>
</dbReference>
<keyword evidence="11" id="KW-1185">Reference proteome</keyword>
<dbReference type="GO" id="GO:0046872">
    <property type="term" value="F:metal ion binding"/>
    <property type="evidence" value="ECO:0007669"/>
    <property type="project" value="UniProtKB-KW"/>
</dbReference>
<dbReference type="AlphaFoldDB" id="A0AAW0SSC8"/>
<evidence type="ECO:0000259" key="9">
    <source>
        <dbReference type="Pfam" id="PF08240"/>
    </source>
</evidence>
<dbReference type="Pfam" id="PF08240">
    <property type="entry name" value="ADH_N"/>
    <property type="match status" value="1"/>
</dbReference>
<feature type="domain" description="Alcohol dehydrogenase-like C-terminal" evidence="8">
    <location>
        <begin position="207"/>
        <end position="328"/>
    </location>
</feature>
<feature type="domain" description="Alcohol dehydrogenase-like N-terminal" evidence="9">
    <location>
        <begin position="48"/>
        <end position="160"/>
    </location>
</feature>
<organism evidence="10 11">
    <name type="scientific">Scylla paramamosain</name>
    <name type="common">Mud crab</name>
    <dbReference type="NCBI Taxonomy" id="85552"/>
    <lineage>
        <taxon>Eukaryota</taxon>
        <taxon>Metazoa</taxon>
        <taxon>Ecdysozoa</taxon>
        <taxon>Arthropoda</taxon>
        <taxon>Crustacea</taxon>
        <taxon>Multicrustacea</taxon>
        <taxon>Malacostraca</taxon>
        <taxon>Eumalacostraca</taxon>
        <taxon>Eucarida</taxon>
        <taxon>Decapoda</taxon>
        <taxon>Pleocyemata</taxon>
        <taxon>Brachyura</taxon>
        <taxon>Eubrachyura</taxon>
        <taxon>Portunoidea</taxon>
        <taxon>Portunidae</taxon>
        <taxon>Portuninae</taxon>
        <taxon>Scylla</taxon>
    </lineage>
</organism>
<keyword evidence="6" id="KW-0560">Oxidoreductase</keyword>
<dbReference type="GO" id="GO:0004022">
    <property type="term" value="F:alcohol dehydrogenase (NAD+) activity"/>
    <property type="evidence" value="ECO:0007669"/>
    <property type="project" value="UniProtKB-EC"/>
</dbReference>
<comment type="cofactor">
    <cofactor evidence="1">
        <name>Zn(2+)</name>
        <dbReference type="ChEBI" id="CHEBI:29105"/>
    </cofactor>
</comment>
<dbReference type="SUPFAM" id="SSF50129">
    <property type="entry name" value="GroES-like"/>
    <property type="match status" value="1"/>
</dbReference>